<dbReference type="GO" id="GO:0035673">
    <property type="term" value="F:oligopeptide transmembrane transporter activity"/>
    <property type="evidence" value="ECO:0007669"/>
    <property type="project" value="InterPro"/>
</dbReference>
<dbReference type="GO" id="GO:0015031">
    <property type="term" value="P:protein transport"/>
    <property type="evidence" value="ECO:0007669"/>
    <property type="project" value="UniProtKB-KW"/>
</dbReference>
<keyword evidence="3" id="KW-0813">Transport</keyword>
<feature type="transmembrane region" description="Helical" evidence="10">
    <location>
        <begin position="326"/>
        <end position="347"/>
    </location>
</feature>
<evidence type="ECO:0000256" key="6">
    <source>
        <dbReference type="ARBA" id="ARBA00022927"/>
    </source>
</evidence>
<dbReference type="OrthoDB" id="9986677at2759"/>
<dbReference type="NCBIfam" id="TIGR00728">
    <property type="entry name" value="OPT_sfam"/>
    <property type="match status" value="1"/>
</dbReference>
<feature type="transmembrane region" description="Helical" evidence="10">
    <location>
        <begin position="97"/>
        <end position="116"/>
    </location>
</feature>
<accession>A0A316YWH5</accession>
<feature type="transmembrane region" description="Helical" evidence="10">
    <location>
        <begin position="209"/>
        <end position="232"/>
    </location>
</feature>
<feature type="transmembrane region" description="Helical" evidence="10">
    <location>
        <begin position="438"/>
        <end position="459"/>
    </location>
</feature>
<organism evidence="11 12">
    <name type="scientific">Acaromyces ingoldii</name>
    <dbReference type="NCBI Taxonomy" id="215250"/>
    <lineage>
        <taxon>Eukaryota</taxon>
        <taxon>Fungi</taxon>
        <taxon>Dikarya</taxon>
        <taxon>Basidiomycota</taxon>
        <taxon>Ustilaginomycotina</taxon>
        <taxon>Exobasidiomycetes</taxon>
        <taxon>Exobasidiales</taxon>
        <taxon>Cryptobasidiaceae</taxon>
        <taxon>Acaromyces</taxon>
    </lineage>
</organism>
<keyword evidence="12" id="KW-1185">Reference proteome</keyword>
<keyword evidence="7 10" id="KW-1133">Transmembrane helix</keyword>
<dbReference type="InParanoid" id="A0A316YWH5"/>
<comment type="similarity">
    <text evidence="2">Belongs to the oligopeptide OPT transporter family.</text>
</comment>
<feature type="transmembrane region" description="Helical" evidence="10">
    <location>
        <begin position="600"/>
        <end position="619"/>
    </location>
</feature>
<keyword evidence="5" id="KW-0571">Peptide transport</keyword>
<evidence type="ECO:0000256" key="10">
    <source>
        <dbReference type="SAM" id="Phobius"/>
    </source>
</evidence>
<feature type="transmembrane region" description="Helical" evidence="10">
    <location>
        <begin position="668"/>
        <end position="692"/>
    </location>
</feature>
<evidence type="ECO:0000256" key="7">
    <source>
        <dbReference type="ARBA" id="ARBA00022989"/>
    </source>
</evidence>
<feature type="transmembrane region" description="Helical" evidence="10">
    <location>
        <begin position="518"/>
        <end position="544"/>
    </location>
</feature>
<dbReference type="EMBL" id="KZ819634">
    <property type="protein sequence ID" value="PWN93134.1"/>
    <property type="molecule type" value="Genomic_DNA"/>
</dbReference>
<evidence type="ECO:0000256" key="8">
    <source>
        <dbReference type="ARBA" id="ARBA00023136"/>
    </source>
</evidence>
<protein>
    <submittedName>
        <fullName evidence="11">OPT peptide transporter Mtd1</fullName>
    </submittedName>
</protein>
<feature type="transmembrane region" description="Helical" evidence="10">
    <location>
        <begin position="746"/>
        <end position="769"/>
    </location>
</feature>
<dbReference type="InterPro" id="IPR004813">
    <property type="entry name" value="OPT"/>
</dbReference>
<feature type="transmembrane region" description="Helical" evidence="10">
    <location>
        <begin position="123"/>
        <end position="144"/>
    </location>
</feature>
<keyword evidence="8 10" id="KW-0472">Membrane</keyword>
<feature type="transmembrane region" description="Helical" evidence="10">
    <location>
        <begin position="368"/>
        <end position="384"/>
    </location>
</feature>
<evidence type="ECO:0000256" key="2">
    <source>
        <dbReference type="ARBA" id="ARBA00008807"/>
    </source>
</evidence>
<feature type="transmembrane region" description="Helical" evidence="10">
    <location>
        <begin position="565"/>
        <end position="588"/>
    </location>
</feature>
<dbReference type="PANTHER" id="PTHR22601">
    <property type="entry name" value="ISP4 LIKE PROTEIN"/>
    <property type="match status" value="1"/>
</dbReference>
<proteinExistence type="inferred from homology"/>
<gene>
    <name evidence="11" type="ORF">FA10DRAFT_273788</name>
</gene>
<dbReference type="GO" id="GO:0016020">
    <property type="term" value="C:membrane"/>
    <property type="evidence" value="ECO:0007669"/>
    <property type="project" value="UniProtKB-SubCell"/>
</dbReference>
<comment type="subcellular location">
    <subcellularLocation>
        <location evidence="1">Membrane</location>
        <topology evidence="1">Multi-pass membrane protein</topology>
    </subcellularLocation>
</comment>
<evidence type="ECO:0000256" key="3">
    <source>
        <dbReference type="ARBA" id="ARBA00022448"/>
    </source>
</evidence>
<dbReference type="GeneID" id="37045099"/>
<dbReference type="RefSeq" id="XP_025380332.1">
    <property type="nucleotide sequence ID" value="XM_025523183.1"/>
</dbReference>
<keyword evidence="4 10" id="KW-0812">Transmembrane</keyword>
<evidence type="ECO:0000256" key="4">
    <source>
        <dbReference type="ARBA" id="ARBA00022692"/>
    </source>
</evidence>
<dbReference type="AlphaFoldDB" id="A0A316YWH5"/>
<sequence>MADEVGEILSHDPSVDEAETPMNEKENRNDKDGADKVHESVERYVVPTIGAGGAGSEEQREVELVNGEPVIRNGNDVSRFIVSTRDDGDDALTFRSIVLGTIFTAFSSTITIIYIFKPVQTPVQVSFVFLLLLVYIAGIAWYRLTPKPESVKWPWLQRTFRFLNFGQPFLLKEHVVASLIASSGNNGLVGVENFAVQRLYYSTGTSIPYSTSTVVLSTFSICLCGFVLAGLLRTWIVYPAEMVYWSTLPQVVLLQNLHKGDAKPGGGTGEEDAEVQENKKRMRKFGWWFGGSFIWELFPSYIMPWLNGLSVFCLASIGAPTPTREVFTTIFGGGSSNEGVGLFNLTLDWQYIQSIYLSLPLKLQANSWIGYGIWYVVMLALYYGDAFGAKGLPFMSTSLFQANGKKYSVTSIFGSGSTIIDESKLAEAGLPHLTATTVWGYFTATLAIGALISHVIIFYSKDMIRVLRQAREGSINDPHYQGMRKYKEVPLWWYGVLFLLAFVAGIIVNAKGETTLPIWAYIVSLILGAFLAPFSCILYGLFGTGIDTKSLPKMIAGAMIPGRPLANLYFVAWSHQVILLSVNLANWQKLGQYTKVPHRIMFATQIYASLLGAAFNYLVMTTIVSSQREQLLDPSGGEVWSGQQMASLNTSAVTWALAKEVYGLKGRYTIVPFGILIGLGLPIVHWLCIKAFPRLRSIPITTPLIASYAGQVYSGNTSLVTSQIVVGFISQVWLRRRLPRWYNKYNYLVGAALDGGAQTLIFILSFAVFGASGKAKPFPTWFGNPSGNVDHCL</sequence>
<dbReference type="Proteomes" id="UP000245768">
    <property type="component" value="Unassembled WGS sequence"/>
</dbReference>
<evidence type="ECO:0000313" key="12">
    <source>
        <dbReference type="Proteomes" id="UP000245768"/>
    </source>
</evidence>
<feature type="region of interest" description="Disordered" evidence="9">
    <location>
        <begin position="1"/>
        <end position="38"/>
    </location>
</feature>
<name>A0A316YWH5_9BASI</name>
<evidence type="ECO:0000256" key="5">
    <source>
        <dbReference type="ARBA" id="ARBA00022856"/>
    </source>
</evidence>
<feature type="compositionally biased region" description="Basic and acidic residues" evidence="9">
    <location>
        <begin position="22"/>
        <end position="38"/>
    </location>
</feature>
<evidence type="ECO:0000256" key="1">
    <source>
        <dbReference type="ARBA" id="ARBA00004141"/>
    </source>
</evidence>
<feature type="transmembrane region" description="Helical" evidence="10">
    <location>
        <begin position="712"/>
        <end position="734"/>
    </location>
</feature>
<dbReference type="InterPro" id="IPR004648">
    <property type="entry name" value="Oligpept_transpt"/>
</dbReference>
<keyword evidence="6" id="KW-0653">Protein transport</keyword>
<reference evidence="11 12" key="1">
    <citation type="journal article" date="2018" name="Mol. Biol. Evol.">
        <title>Broad Genomic Sampling Reveals a Smut Pathogenic Ancestry of the Fungal Clade Ustilaginomycotina.</title>
        <authorList>
            <person name="Kijpornyongpan T."/>
            <person name="Mondo S.J."/>
            <person name="Barry K."/>
            <person name="Sandor L."/>
            <person name="Lee J."/>
            <person name="Lipzen A."/>
            <person name="Pangilinan J."/>
            <person name="LaButti K."/>
            <person name="Hainaut M."/>
            <person name="Henrissat B."/>
            <person name="Grigoriev I.V."/>
            <person name="Spatafora J.W."/>
            <person name="Aime M.C."/>
        </authorList>
    </citation>
    <scope>NUCLEOTIDE SEQUENCE [LARGE SCALE GENOMIC DNA]</scope>
    <source>
        <strain evidence="11 12">MCA 4198</strain>
    </source>
</reference>
<feature type="transmembrane region" description="Helical" evidence="10">
    <location>
        <begin position="491"/>
        <end position="512"/>
    </location>
</feature>
<dbReference type="Pfam" id="PF03169">
    <property type="entry name" value="OPT"/>
    <property type="match status" value="1"/>
</dbReference>
<evidence type="ECO:0000313" key="11">
    <source>
        <dbReference type="EMBL" id="PWN93134.1"/>
    </source>
</evidence>
<feature type="transmembrane region" description="Helical" evidence="10">
    <location>
        <begin position="285"/>
        <end position="306"/>
    </location>
</feature>
<evidence type="ECO:0000256" key="9">
    <source>
        <dbReference type="SAM" id="MobiDB-lite"/>
    </source>
</evidence>